<accession>A0ABU3TL00</accession>
<feature type="compositionally biased region" description="Basic and acidic residues" evidence="1">
    <location>
        <begin position="38"/>
        <end position="49"/>
    </location>
</feature>
<dbReference type="RefSeq" id="WP_315999511.1">
    <property type="nucleotide sequence ID" value="NZ_JAWDJT010000012.1"/>
</dbReference>
<evidence type="ECO:0000256" key="1">
    <source>
        <dbReference type="SAM" id="MobiDB-lite"/>
    </source>
</evidence>
<protein>
    <submittedName>
        <fullName evidence="2">Uncharacterized protein</fullName>
    </submittedName>
</protein>
<name>A0ABU3TL00_9BACT</name>
<feature type="region of interest" description="Disordered" evidence="1">
    <location>
        <begin position="27"/>
        <end position="49"/>
    </location>
</feature>
<dbReference type="Proteomes" id="UP001250698">
    <property type="component" value="Unassembled WGS sequence"/>
</dbReference>
<evidence type="ECO:0000313" key="3">
    <source>
        <dbReference type="Proteomes" id="UP001250698"/>
    </source>
</evidence>
<organism evidence="2 3">
    <name type="scientific">Hymenobacter endophyticus</name>
    <dbReference type="NCBI Taxonomy" id="3076335"/>
    <lineage>
        <taxon>Bacteria</taxon>
        <taxon>Pseudomonadati</taxon>
        <taxon>Bacteroidota</taxon>
        <taxon>Cytophagia</taxon>
        <taxon>Cytophagales</taxon>
        <taxon>Hymenobacteraceae</taxon>
        <taxon>Hymenobacter</taxon>
    </lineage>
</organism>
<keyword evidence="3" id="KW-1185">Reference proteome</keyword>
<evidence type="ECO:0000313" key="2">
    <source>
        <dbReference type="EMBL" id="MDU0372054.1"/>
    </source>
</evidence>
<reference evidence="2 3" key="1">
    <citation type="submission" date="2023-10" db="EMBL/GenBank/DDBJ databases">
        <title>Hymenobacter endophyticus sp. nov., an isolate from the leaf tissues of wheat.</title>
        <authorList>
            <person name="Dai Y."/>
        </authorList>
    </citation>
    <scope>NUCLEOTIDE SEQUENCE [LARGE SCALE GENOMIC DNA]</scope>
    <source>
        <strain evidence="2 3">ZK17L-C2</strain>
    </source>
</reference>
<dbReference type="EMBL" id="JAWDJT010000012">
    <property type="protein sequence ID" value="MDU0372054.1"/>
    <property type="molecule type" value="Genomic_DNA"/>
</dbReference>
<proteinExistence type="predicted"/>
<sequence length="49" mass="5568">MSKPSWPPPAAEQQAPQFTTELLPARLENQHWDATLDTTKEEVPAPRQQ</sequence>
<gene>
    <name evidence="2" type="ORF">ROI90_16735</name>
</gene>
<comment type="caution">
    <text evidence="2">The sequence shown here is derived from an EMBL/GenBank/DDBJ whole genome shotgun (WGS) entry which is preliminary data.</text>
</comment>